<dbReference type="OrthoDB" id="6496929at2759"/>
<dbReference type="GO" id="GO:0032222">
    <property type="term" value="P:regulation of synaptic transmission, cholinergic"/>
    <property type="evidence" value="ECO:0007669"/>
    <property type="project" value="InterPro"/>
</dbReference>
<keyword evidence="1 3" id="KW-0732">Signal</keyword>
<organism evidence="4 5">
    <name type="scientific">Tigriopus californicus</name>
    <name type="common">Marine copepod</name>
    <dbReference type="NCBI Taxonomy" id="6832"/>
    <lineage>
        <taxon>Eukaryota</taxon>
        <taxon>Metazoa</taxon>
        <taxon>Ecdysozoa</taxon>
        <taxon>Arthropoda</taxon>
        <taxon>Crustacea</taxon>
        <taxon>Multicrustacea</taxon>
        <taxon>Hexanauplia</taxon>
        <taxon>Copepoda</taxon>
        <taxon>Harpacticoida</taxon>
        <taxon>Harpacticidae</taxon>
        <taxon>Tigriopus</taxon>
    </lineage>
</organism>
<comment type="caution">
    <text evidence="4">The sequence shown here is derived from an EMBL/GenBank/DDBJ whole genome shotgun (WGS) entry which is preliminary data.</text>
</comment>
<proteinExistence type="predicted"/>
<evidence type="ECO:0000256" key="2">
    <source>
        <dbReference type="ARBA" id="ARBA00023180"/>
    </source>
</evidence>
<reference evidence="4 5" key="1">
    <citation type="journal article" date="2018" name="Nat. Ecol. Evol.">
        <title>Genomic signatures of mitonuclear coevolution across populations of Tigriopus californicus.</title>
        <authorList>
            <person name="Barreto F.S."/>
            <person name="Watson E.T."/>
            <person name="Lima T.G."/>
            <person name="Willett C.S."/>
            <person name="Edmands S."/>
            <person name="Li W."/>
            <person name="Burton R.S."/>
        </authorList>
    </citation>
    <scope>NUCLEOTIDE SEQUENCE [LARGE SCALE GENOMIC DNA]</scope>
    <source>
        <strain evidence="4 5">San Diego</strain>
    </source>
</reference>
<evidence type="ECO:0000256" key="3">
    <source>
        <dbReference type="SAM" id="SignalP"/>
    </source>
</evidence>
<accession>A0A553PPM9</accession>
<dbReference type="Pfam" id="PF17064">
    <property type="entry name" value="QVR"/>
    <property type="match status" value="1"/>
</dbReference>
<dbReference type="GO" id="GO:0030431">
    <property type="term" value="P:sleep"/>
    <property type="evidence" value="ECO:0007669"/>
    <property type="project" value="InterPro"/>
</dbReference>
<keyword evidence="5" id="KW-1185">Reference proteome</keyword>
<dbReference type="InterPro" id="IPR045860">
    <property type="entry name" value="Snake_toxin-like_sf"/>
</dbReference>
<name>A0A553PPM9_TIGCA</name>
<dbReference type="AlphaFoldDB" id="A0A553PPM9"/>
<evidence type="ECO:0000313" key="5">
    <source>
        <dbReference type="Proteomes" id="UP000318571"/>
    </source>
</evidence>
<gene>
    <name evidence="4" type="ORF">TCAL_13574</name>
</gene>
<evidence type="ECO:0008006" key="6">
    <source>
        <dbReference type="Google" id="ProtNLM"/>
    </source>
</evidence>
<dbReference type="EMBL" id="VCGU01000002">
    <property type="protein sequence ID" value="TRY79626.1"/>
    <property type="molecule type" value="Genomic_DNA"/>
</dbReference>
<evidence type="ECO:0000313" key="4">
    <source>
        <dbReference type="EMBL" id="TRY79626.1"/>
    </source>
</evidence>
<evidence type="ECO:0000256" key="1">
    <source>
        <dbReference type="ARBA" id="ARBA00022729"/>
    </source>
</evidence>
<sequence>MKIALATLTLTLLVTTGQCLKCYTGTGDFSSSFSQKECASNQEWCLKSKTGVSIATVETRGCYASTDNNVLSKSTCQSVDVAGIGTETCYCNTDLCNGAQGARPIIGMAMTLITIGVYFLI</sequence>
<protein>
    <recommendedName>
        <fullName evidence="6">Protein sleepless</fullName>
    </recommendedName>
</protein>
<dbReference type="InterPro" id="IPR031424">
    <property type="entry name" value="QVR-like"/>
</dbReference>
<feature type="chain" id="PRO_5022078635" description="Protein sleepless" evidence="3">
    <location>
        <begin position="20"/>
        <end position="121"/>
    </location>
</feature>
<feature type="signal peptide" evidence="3">
    <location>
        <begin position="1"/>
        <end position="19"/>
    </location>
</feature>
<dbReference type="Proteomes" id="UP000318571">
    <property type="component" value="Chromosome 6"/>
</dbReference>
<dbReference type="SUPFAM" id="SSF57302">
    <property type="entry name" value="Snake toxin-like"/>
    <property type="match status" value="1"/>
</dbReference>
<keyword evidence="2" id="KW-0325">Glycoprotein</keyword>